<proteinExistence type="predicted"/>
<comment type="caution">
    <text evidence="1">The sequence shown here is derived from an EMBL/GenBank/DDBJ whole genome shotgun (WGS) entry which is preliminary data.</text>
</comment>
<dbReference type="Gene3D" id="3.30.530.20">
    <property type="match status" value="1"/>
</dbReference>
<keyword evidence="2" id="KW-1185">Reference proteome</keyword>
<sequence length="209" mass="22753">MGKYEAPDVGTCGAIETTGRSGHRISTEWYTYSFPQKNDRQRTWGSRVPVNGQGMTPTLTYGEFWKGLRRGGRNPHDFADYVASTEVHADKTATEFKRSLTLADGAVHSTRGTVLHQDVRIAEGLHVEATTTDTGAKSTMLLSYGGAPGEGEFTLFLTAMYELRVEGVIPGSPEANAIETNYAQLAKGAAITAVEKIRLWKVEGRLDAP</sequence>
<evidence type="ECO:0000313" key="1">
    <source>
        <dbReference type="EMBL" id="KAJ9488961.1"/>
    </source>
</evidence>
<reference evidence="1" key="1">
    <citation type="submission" date="2015-06" db="EMBL/GenBank/DDBJ databases">
        <authorList>
            <person name="Nguyen H."/>
        </authorList>
    </citation>
    <scope>NUCLEOTIDE SEQUENCE</scope>
    <source>
        <strain evidence="1">DAOM 180753</strain>
    </source>
</reference>
<dbReference type="InterPro" id="IPR023393">
    <property type="entry name" value="START-like_dom_sf"/>
</dbReference>
<dbReference type="AlphaFoldDB" id="A0AAI9TKV5"/>
<organism evidence="1 2">
    <name type="scientific">Penicillium thymicola</name>
    <dbReference type="NCBI Taxonomy" id="293382"/>
    <lineage>
        <taxon>Eukaryota</taxon>
        <taxon>Fungi</taxon>
        <taxon>Dikarya</taxon>
        <taxon>Ascomycota</taxon>
        <taxon>Pezizomycotina</taxon>
        <taxon>Eurotiomycetes</taxon>
        <taxon>Eurotiomycetidae</taxon>
        <taxon>Eurotiales</taxon>
        <taxon>Aspergillaceae</taxon>
        <taxon>Penicillium</taxon>
    </lineage>
</organism>
<dbReference type="InterPro" id="IPR015075">
    <property type="entry name" value="AtaL"/>
</dbReference>
<dbReference type="Pfam" id="PF08982">
    <property type="entry name" value="AtaL"/>
    <property type="match status" value="1"/>
</dbReference>
<reference evidence="1" key="2">
    <citation type="journal article" date="2016" name="Fungal Biol.">
        <title>Ochratoxin A production by Penicillium thymicola.</title>
        <authorList>
            <person name="Nguyen H.D.T."/>
            <person name="McMullin D.R."/>
            <person name="Ponomareva E."/>
            <person name="Riley R."/>
            <person name="Pomraning K.R."/>
            <person name="Baker S.E."/>
            <person name="Seifert K.A."/>
        </authorList>
    </citation>
    <scope>NUCLEOTIDE SEQUENCE</scope>
    <source>
        <strain evidence="1">DAOM 180753</strain>
    </source>
</reference>
<evidence type="ECO:0000313" key="2">
    <source>
        <dbReference type="Proteomes" id="UP001227192"/>
    </source>
</evidence>
<dbReference type="SUPFAM" id="SSF55961">
    <property type="entry name" value="Bet v1-like"/>
    <property type="match status" value="1"/>
</dbReference>
<accession>A0AAI9TKV5</accession>
<protein>
    <submittedName>
        <fullName evidence="1">Uncharacterized protein</fullName>
    </submittedName>
</protein>
<gene>
    <name evidence="1" type="ORF">VN97_g4324</name>
</gene>
<dbReference type="EMBL" id="LACB01000099">
    <property type="protein sequence ID" value="KAJ9488961.1"/>
    <property type="molecule type" value="Genomic_DNA"/>
</dbReference>
<name>A0AAI9TKV5_PENTH</name>
<dbReference type="Proteomes" id="UP001227192">
    <property type="component" value="Unassembled WGS sequence"/>
</dbReference>